<sequence length="82" mass="9646">MARENKNIRSHYDEEREEMLLLLQAEQAEDIEKATANLRKITQAAIAQWVRDFKAGNIKLTTVEDLKKLIELEMYLLKNDEI</sequence>
<dbReference type="Proteomes" id="UP000230768">
    <property type="component" value="Unassembled WGS sequence"/>
</dbReference>
<proteinExistence type="predicted"/>
<organism evidence="2 4">
    <name type="scientific">Bacillus pumilus</name>
    <name type="common">Bacillus mesentericus</name>
    <dbReference type="NCBI Taxonomy" id="1408"/>
    <lineage>
        <taxon>Bacteria</taxon>
        <taxon>Bacillati</taxon>
        <taxon>Bacillota</taxon>
        <taxon>Bacilli</taxon>
        <taxon>Bacillales</taxon>
        <taxon>Bacillaceae</taxon>
        <taxon>Bacillus</taxon>
    </lineage>
</organism>
<dbReference type="Proteomes" id="UP000031978">
    <property type="component" value="Unassembled WGS sequence"/>
</dbReference>
<gene>
    <name evidence="1" type="ORF">B4127_2666</name>
    <name evidence="2" type="ORF">CTV99_03365</name>
</gene>
<reference evidence="2 4" key="2">
    <citation type="submission" date="2017-11" db="EMBL/GenBank/DDBJ databases">
        <title>Draft genome sequence of Bacillus pumilus 51_5il from lake Gorkoye (Russia: Novosibirsk region).</title>
        <authorList>
            <person name="Shipova A.A."/>
            <person name="Rozanov A.S."/>
            <person name="Bryanskaya A.V."/>
            <person name="Peltek S.E."/>
        </authorList>
    </citation>
    <scope>NUCLEOTIDE SEQUENCE [LARGE SCALE GENOMIC DNA]</scope>
    <source>
        <strain evidence="2 4">51_5il</strain>
    </source>
</reference>
<dbReference type="AlphaFoldDB" id="A0A2G8IXY6"/>
<reference evidence="1 3" key="1">
    <citation type="submission" date="2014-12" db="EMBL/GenBank/DDBJ databases">
        <title>Draft Genome Sequences of Five Spore-Forming Food Isolates of Bacillus pumilus.</title>
        <authorList>
            <person name="de Jong A."/>
            <person name="van Heel A.J."/>
            <person name="Montalban-Lopez M."/>
            <person name="Krawczyk A.O."/>
            <person name="Berendsen E.M."/>
            <person name="Wells-Bennik M."/>
            <person name="Kuipers O.P."/>
        </authorList>
    </citation>
    <scope>NUCLEOTIDE SEQUENCE [LARGE SCALE GENOMIC DNA]</scope>
    <source>
        <strain evidence="1 3">B4127</strain>
    </source>
</reference>
<protein>
    <submittedName>
        <fullName evidence="2">Uncharacterized protein</fullName>
    </submittedName>
</protein>
<dbReference type="RefSeq" id="WP_044139494.1">
    <property type="nucleotide sequence ID" value="NZ_JAHHYF010000009.1"/>
</dbReference>
<evidence type="ECO:0000313" key="3">
    <source>
        <dbReference type="Proteomes" id="UP000031978"/>
    </source>
</evidence>
<comment type="caution">
    <text evidence="2">The sequence shown here is derived from an EMBL/GenBank/DDBJ whole genome shotgun (WGS) entry which is preliminary data.</text>
</comment>
<dbReference type="EMBL" id="PEKP01000004">
    <property type="protein sequence ID" value="PIK28367.1"/>
    <property type="molecule type" value="Genomic_DNA"/>
</dbReference>
<evidence type="ECO:0000313" key="2">
    <source>
        <dbReference type="EMBL" id="PIK28367.1"/>
    </source>
</evidence>
<evidence type="ECO:0000313" key="1">
    <source>
        <dbReference type="EMBL" id="KIL23733.1"/>
    </source>
</evidence>
<evidence type="ECO:0000313" key="4">
    <source>
        <dbReference type="Proteomes" id="UP000230768"/>
    </source>
</evidence>
<dbReference type="EMBL" id="JXCL01000007">
    <property type="protein sequence ID" value="KIL23733.1"/>
    <property type="molecule type" value="Genomic_DNA"/>
</dbReference>
<name>A0A2G8IXY6_BACPU</name>
<accession>A0A2G8IXY6</accession>